<dbReference type="PANTHER" id="PTHR10492:SF57">
    <property type="entry name" value="ATP-DEPENDENT DNA HELICASE"/>
    <property type="match status" value="1"/>
</dbReference>
<keyword evidence="1" id="KW-0234">DNA repair</keyword>
<accession>A0A165T985</accession>
<dbReference type="PANTHER" id="PTHR10492">
    <property type="match status" value="1"/>
</dbReference>
<dbReference type="InterPro" id="IPR027417">
    <property type="entry name" value="P-loop_NTPase"/>
</dbReference>
<gene>
    <name evidence="3" type="ORF">NEOLEDRAFT_1063601</name>
</gene>
<comment type="catalytic activity">
    <reaction evidence="1">
        <text>ATP + H2O = ADP + phosphate + H(+)</text>
        <dbReference type="Rhea" id="RHEA:13065"/>
        <dbReference type="ChEBI" id="CHEBI:15377"/>
        <dbReference type="ChEBI" id="CHEBI:15378"/>
        <dbReference type="ChEBI" id="CHEBI:30616"/>
        <dbReference type="ChEBI" id="CHEBI:43474"/>
        <dbReference type="ChEBI" id="CHEBI:456216"/>
        <dbReference type="EC" id="5.6.2.3"/>
    </reaction>
</comment>
<dbReference type="InParanoid" id="A0A165T985"/>
<keyword evidence="1" id="KW-0067">ATP-binding</keyword>
<evidence type="ECO:0000313" key="4">
    <source>
        <dbReference type="Proteomes" id="UP000076761"/>
    </source>
</evidence>
<comment type="cofactor">
    <cofactor evidence="1">
        <name>Mg(2+)</name>
        <dbReference type="ChEBI" id="CHEBI:18420"/>
    </cofactor>
</comment>
<dbReference type="EC" id="5.6.2.3" evidence="1"/>
<reference evidence="3 4" key="1">
    <citation type="journal article" date="2016" name="Mol. Biol. Evol.">
        <title>Comparative Genomics of Early-Diverging Mushroom-Forming Fungi Provides Insights into the Origins of Lignocellulose Decay Capabilities.</title>
        <authorList>
            <person name="Nagy L.G."/>
            <person name="Riley R."/>
            <person name="Tritt A."/>
            <person name="Adam C."/>
            <person name="Daum C."/>
            <person name="Floudas D."/>
            <person name="Sun H."/>
            <person name="Yadav J.S."/>
            <person name="Pangilinan J."/>
            <person name="Larsson K.H."/>
            <person name="Matsuura K."/>
            <person name="Barry K."/>
            <person name="Labutti K."/>
            <person name="Kuo R."/>
            <person name="Ohm R.A."/>
            <person name="Bhattacharya S.S."/>
            <person name="Shirouzu T."/>
            <person name="Yoshinaga Y."/>
            <person name="Martin F.M."/>
            <person name="Grigoriev I.V."/>
            <person name="Hibbett D.S."/>
        </authorList>
    </citation>
    <scope>NUCLEOTIDE SEQUENCE [LARGE SCALE GENOMIC DNA]</scope>
    <source>
        <strain evidence="3 4">HHB14362 ss-1</strain>
    </source>
</reference>
<keyword evidence="1" id="KW-0227">DNA damage</keyword>
<dbReference type="GO" id="GO:0006281">
    <property type="term" value="P:DNA repair"/>
    <property type="evidence" value="ECO:0007669"/>
    <property type="project" value="UniProtKB-KW"/>
</dbReference>
<organism evidence="3 4">
    <name type="scientific">Neolentinus lepideus HHB14362 ss-1</name>
    <dbReference type="NCBI Taxonomy" id="1314782"/>
    <lineage>
        <taxon>Eukaryota</taxon>
        <taxon>Fungi</taxon>
        <taxon>Dikarya</taxon>
        <taxon>Basidiomycota</taxon>
        <taxon>Agaricomycotina</taxon>
        <taxon>Agaricomycetes</taxon>
        <taxon>Gloeophyllales</taxon>
        <taxon>Gloeophyllaceae</taxon>
        <taxon>Neolentinus</taxon>
    </lineage>
</organism>
<keyword evidence="1" id="KW-0378">Hydrolase</keyword>
<protein>
    <recommendedName>
        <fullName evidence="1">ATP-dependent DNA helicase</fullName>
        <ecNumber evidence="1">5.6.2.3</ecNumber>
    </recommendedName>
</protein>
<dbReference type="EMBL" id="KV425567">
    <property type="protein sequence ID" value="KZT26332.1"/>
    <property type="molecule type" value="Genomic_DNA"/>
</dbReference>
<dbReference type="OrthoDB" id="3366231at2759"/>
<dbReference type="Gene3D" id="3.40.50.300">
    <property type="entry name" value="P-loop containing nucleotide triphosphate hydrolases"/>
    <property type="match status" value="1"/>
</dbReference>
<dbReference type="GO" id="GO:0016887">
    <property type="term" value="F:ATP hydrolysis activity"/>
    <property type="evidence" value="ECO:0007669"/>
    <property type="project" value="RHEA"/>
</dbReference>
<dbReference type="Pfam" id="PF05970">
    <property type="entry name" value="PIF1"/>
    <property type="match status" value="1"/>
</dbReference>
<dbReference type="GO" id="GO:0000723">
    <property type="term" value="P:telomere maintenance"/>
    <property type="evidence" value="ECO:0007669"/>
    <property type="project" value="InterPro"/>
</dbReference>
<keyword evidence="4" id="KW-1185">Reference proteome</keyword>
<keyword evidence="1" id="KW-0233">DNA recombination</keyword>
<dbReference type="Proteomes" id="UP000076761">
    <property type="component" value="Unassembled WGS sequence"/>
</dbReference>
<dbReference type="GO" id="GO:0006310">
    <property type="term" value="P:DNA recombination"/>
    <property type="evidence" value="ECO:0007669"/>
    <property type="project" value="UniProtKB-KW"/>
</dbReference>
<dbReference type="STRING" id="1314782.A0A165T985"/>
<dbReference type="InterPro" id="IPR010285">
    <property type="entry name" value="DNA_helicase_pif1-like_DEAD"/>
</dbReference>
<comment type="similarity">
    <text evidence="1">Belongs to the helicase family.</text>
</comment>
<keyword evidence="1" id="KW-0547">Nucleotide-binding</keyword>
<feature type="domain" description="DNA helicase Pif1-like DEAD-box helicase" evidence="2">
    <location>
        <begin position="9"/>
        <end position="96"/>
    </location>
</feature>
<dbReference type="GO" id="GO:0043139">
    <property type="term" value="F:5'-3' DNA helicase activity"/>
    <property type="evidence" value="ECO:0007669"/>
    <property type="project" value="UniProtKB-EC"/>
</dbReference>
<dbReference type="GO" id="GO:0005524">
    <property type="term" value="F:ATP binding"/>
    <property type="evidence" value="ECO:0007669"/>
    <property type="project" value="UniProtKB-KW"/>
</dbReference>
<dbReference type="AlphaFoldDB" id="A0A165T985"/>
<evidence type="ECO:0000259" key="2">
    <source>
        <dbReference type="Pfam" id="PF05970"/>
    </source>
</evidence>
<proteinExistence type="inferred from homology"/>
<evidence type="ECO:0000313" key="3">
    <source>
        <dbReference type="EMBL" id="KZT26332.1"/>
    </source>
</evidence>
<evidence type="ECO:0000256" key="1">
    <source>
        <dbReference type="RuleBase" id="RU363044"/>
    </source>
</evidence>
<name>A0A165T985_9AGAM</name>
<keyword evidence="1" id="KW-0347">Helicase</keyword>
<sequence>MLRLRCGFSRFSQVPVNENSEFLQSPIQYNSSRADLLHNAHAIIWDEGPMANRAVGSSVDETCRISTNSSLPFSGKTIIMLGDFRQTCPVIRRGTR</sequence>